<organism evidence="2 3">
    <name type="scientific">Roseobacter denitrificans (strain ATCC 33942 / OCh 114)</name>
    <name type="common">Erythrobacter sp. (strain OCh 114)</name>
    <name type="synonym">Roseobacter denitrificans</name>
    <dbReference type="NCBI Taxonomy" id="375451"/>
    <lineage>
        <taxon>Bacteria</taxon>
        <taxon>Pseudomonadati</taxon>
        <taxon>Pseudomonadota</taxon>
        <taxon>Alphaproteobacteria</taxon>
        <taxon>Rhodobacterales</taxon>
        <taxon>Roseobacteraceae</taxon>
        <taxon>Roseobacter</taxon>
    </lineage>
</organism>
<feature type="transmembrane region" description="Helical" evidence="1">
    <location>
        <begin position="160"/>
        <end position="177"/>
    </location>
</feature>
<dbReference type="Proteomes" id="UP000007029">
    <property type="component" value="Chromosome"/>
</dbReference>
<accession>Q16CY1</accession>
<protein>
    <recommendedName>
        <fullName evidence="4">DUF2157 domain-containing protein</fullName>
    </recommendedName>
</protein>
<feature type="transmembrane region" description="Helical" evidence="1">
    <location>
        <begin position="306"/>
        <end position="322"/>
    </location>
</feature>
<feature type="transmembrane region" description="Helical" evidence="1">
    <location>
        <begin position="127"/>
        <end position="148"/>
    </location>
</feature>
<evidence type="ECO:0000256" key="1">
    <source>
        <dbReference type="SAM" id="Phobius"/>
    </source>
</evidence>
<dbReference type="STRING" id="375451.RD1_0449"/>
<sequence>MRLYQREPDGRNNQRMIGKDDIRAAVGAGILSEAQAASLTSLADSRRGARENLDPGDEPFELFRGFNEVFIVIGLGILALGWIGIVSFGALEYISSVQTYMIVTSVLGAVVIWLLSEYFIRRRRMVAPAIALSLMFGGNALYGFISGFGELFMLAQEDYSSLPLPLALSTLALLLFWFRFRVPFALAVIALCAFLVSVLIAGNSAGAPEDLRSMFLLSAGGPFAFITLGLGLIVFVIAMVFDMSDPHRVTRRSANGFWLHVVAAPALVNTIALSLLTETAGGSNLMLLLVLTLIALIAIIIDRRSFLIAAIGYIVILSNTVFDGRQAVFTVFSLGVFLVFLGARWERIRAFLMKRMPGFIPRHRLPPAGG</sequence>
<name>Q16CY1_ROSDO</name>
<reference evidence="2 3" key="1">
    <citation type="journal article" date="2007" name="J. Bacteriol.">
        <title>The complete genome sequence of Roseobacter denitrificans reveals a mixotrophic rather than photosynthetic metabolism.</title>
        <authorList>
            <person name="Swingley W.D."/>
            <person name="Sadekar S."/>
            <person name="Mastrian S.D."/>
            <person name="Matthies H.J."/>
            <person name="Hao J."/>
            <person name="Ramos H."/>
            <person name="Acharya C.R."/>
            <person name="Conrad A.L."/>
            <person name="Taylor H.L."/>
            <person name="Dejesa L.C."/>
            <person name="Shah M.K."/>
            <person name="O'huallachain M.E."/>
            <person name="Lince M.T."/>
            <person name="Blankenship R.E."/>
            <person name="Beatty J.T."/>
            <person name="Touchman J.W."/>
        </authorList>
    </citation>
    <scope>NUCLEOTIDE SEQUENCE [LARGE SCALE GENOMIC DNA]</scope>
    <source>
        <strain evidence="3">ATCC 33942 / OCh 114</strain>
    </source>
</reference>
<dbReference type="AlphaFoldDB" id="Q16CY1"/>
<feature type="transmembrane region" description="Helical" evidence="1">
    <location>
        <begin position="69"/>
        <end position="91"/>
    </location>
</feature>
<feature type="transmembrane region" description="Helical" evidence="1">
    <location>
        <begin position="184"/>
        <end position="202"/>
    </location>
</feature>
<evidence type="ECO:0008006" key="4">
    <source>
        <dbReference type="Google" id="ProtNLM"/>
    </source>
</evidence>
<evidence type="ECO:0000313" key="2">
    <source>
        <dbReference type="EMBL" id="ABG30162.1"/>
    </source>
</evidence>
<dbReference type="HOGENOM" id="CLU_831222_0_0_5"/>
<feature type="transmembrane region" description="Helical" evidence="1">
    <location>
        <begin position="97"/>
        <end position="115"/>
    </location>
</feature>
<keyword evidence="1" id="KW-0812">Transmembrane</keyword>
<proteinExistence type="predicted"/>
<keyword evidence="1" id="KW-1133">Transmembrane helix</keyword>
<feature type="transmembrane region" description="Helical" evidence="1">
    <location>
        <begin position="222"/>
        <end position="244"/>
    </location>
</feature>
<gene>
    <name evidence="2" type="ordered locus">RD1_0449</name>
</gene>
<evidence type="ECO:0000313" key="3">
    <source>
        <dbReference type="Proteomes" id="UP000007029"/>
    </source>
</evidence>
<keyword evidence="1" id="KW-0472">Membrane</keyword>
<feature type="transmembrane region" description="Helical" evidence="1">
    <location>
        <begin position="282"/>
        <end position="301"/>
    </location>
</feature>
<keyword evidence="3" id="KW-1185">Reference proteome</keyword>
<dbReference type="KEGG" id="rde:RD1_0449"/>
<feature type="transmembrane region" description="Helical" evidence="1">
    <location>
        <begin position="256"/>
        <end position="276"/>
    </location>
</feature>
<feature type="transmembrane region" description="Helical" evidence="1">
    <location>
        <begin position="328"/>
        <end position="345"/>
    </location>
</feature>
<dbReference type="EMBL" id="CP000362">
    <property type="protein sequence ID" value="ABG30162.1"/>
    <property type="molecule type" value="Genomic_DNA"/>
</dbReference>
<dbReference type="eggNOG" id="ENOG502Z8Y9">
    <property type="taxonomic scope" value="Bacteria"/>
</dbReference>